<keyword evidence="3" id="KW-0547">Nucleotide-binding</keyword>
<dbReference type="PROSITE" id="PS00211">
    <property type="entry name" value="ABC_TRANSPORTER_1"/>
    <property type="match status" value="1"/>
</dbReference>
<dbReference type="Pfam" id="PF00005">
    <property type="entry name" value="ABC_tran"/>
    <property type="match status" value="1"/>
</dbReference>
<evidence type="ECO:0000256" key="1">
    <source>
        <dbReference type="ARBA" id="ARBA00005417"/>
    </source>
</evidence>
<dbReference type="RefSeq" id="WP_189995307.1">
    <property type="nucleotide sequence ID" value="NZ_BMZS01000015.1"/>
</dbReference>
<dbReference type="GO" id="GO:0016887">
    <property type="term" value="F:ATP hydrolysis activity"/>
    <property type="evidence" value="ECO:0007669"/>
    <property type="project" value="InterPro"/>
</dbReference>
<gene>
    <name evidence="6" type="ORF">GCM10017083_52280</name>
</gene>
<protein>
    <submittedName>
        <fullName evidence="6">ABC transporter ATP-binding protein</fullName>
    </submittedName>
</protein>
<proteinExistence type="inferred from homology"/>
<dbReference type="EMBL" id="BMZS01000015">
    <property type="protein sequence ID" value="GHD62862.1"/>
    <property type="molecule type" value="Genomic_DNA"/>
</dbReference>
<dbReference type="AlphaFoldDB" id="A0A918XY27"/>
<reference evidence="6" key="2">
    <citation type="submission" date="2020-09" db="EMBL/GenBank/DDBJ databases">
        <authorList>
            <person name="Sun Q."/>
            <person name="Kim S."/>
        </authorList>
    </citation>
    <scope>NUCLEOTIDE SEQUENCE</scope>
    <source>
        <strain evidence="6">KCTC 42651</strain>
    </source>
</reference>
<keyword evidence="2" id="KW-0813">Transport</keyword>
<evidence type="ECO:0000256" key="4">
    <source>
        <dbReference type="ARBA" id="ARBA00022840"/>
    </source>
</evidence>
<sequence>MATIALSGVTRRFAGTEALAPVDLTVEDGRFAAIVGPSGCGKSTLLRLVAGLDRPTAGRVSADGRAIGGPGPERGVVFQQPALFPWLDVAANIRFGLDEAGVPRAEADRRVAGWIAAVGLGGFERALPKQLSGGMAQRAALARALAPAPGTLLLDEPFGALDRITRNEMQDLLVRVLSATPATVLLVTHDVEEAVYLADRVIVLSPRPGRIVADLTVDVPGPRVRTAPEFVAMRARVEDALGAAMERA</sequence>
<name>A0A918XY27_9PROT</name>
<organism evidence="6 7">
    <name type="scientific">Thalassobaculum fulvum</name>
    <dbReference type="NCBI Taxonomy" id="1633335"/>
    <lineage>
        <taxon>Bacteria</taxon>
        <taxon>Pseudomonadati</taxon>
        <taxon>Pseudomonadota</taxon>
        <taxon>Alphaproteobacteria</taxon>
        <taxon>Rhodospirillales</taxon>
        <taxon>Thalassobaculaceae</taxon>
        <taxon>Thalassobaculum</taxon>
    </lineage>
</organism>
<dbReference type="InterPro" id="IPR003439">
    <property type="entry name" value="ABC_transporter-like_ATP-bd"/>
</dbReference>
<dbReference type="Gene3D" id="3.40.50.300">
    <property type="entry name" value="P-loop containing nucleotide triphosphate hydrolases"/>
    <property type="match status" value="1"/>
</dbReference>
<dbReference type="GO" id="GO:0005524">
    <property type="term" value="F:ATP binding"/>
    <property type="evidence" value="ECO:0007669"/>
    <property type="project" value="UniProtKB-KW"/>
</dbReference>
<dbReference type="SMART" id="SM00382">
    <property type="entry name" value="AAA"/>
    <property type="match status" value="1"/>
</dbReference>
<dbReference type="PROSITE" id="PS50893">
    <property type="entry name" value="ABC_TRANSPORTER_2"/>
    <property type="match status" value="1"/>
</dbReference>
<dbReference type="InterPro" id="IPR017871">
    <property type="entry name" value="ABC_transporter-like_CS"/>
</dbReference>
<evidence type="ECO:0000256" key="2">
    <source>
        <dbReference type="ARBA" id="ARBA00022448"/>
    </source>
</evidence>
<evidence type="ECO:0000313" key="6">
    <source>
        <dbReference type="EMBL" id="GHD62862.1"/>
    </source>
</evidence>
<comment type="similarity">
    <text evidence="1">Belongs to the ABC transporter superfamily.</text>
</comment>
<dbReference type="InterPro" id="IPR050166">
    <property type="entry name" value="ABC_transporter_ATP-bind"/>
</dbReference>
<dbReference type="InterPro" id="IPR027417">
    <property type="entry name" value="P-loop_NTPase"/>
</dbReference>
<dbReference type="InterPro" id="IPR003593">
    <property type="entry name" value="AAA+_ATPase"/>
</dbReference>
<dbReference type="SUPFAM" id="SSF52540">
    <property type="entry name" value="P-loop containing nucleoside triphosphate hydrolases"/>
    <property type="match status" value="1"/>
</dbReference>
<accession>A0A918XY27</accession>
<evidence type="ECO:0000256" key="3">
    <source>
        <dbReference type="ARBA" id="ARBA00022741"/>
    </source>
</evidence>
<dbReference type="PANTHER" id="PTHR42788:SF19">
    <property type="entry name" value="ALIPHATIC SULFONATES IMPORT ATP-BINDING PROTEIN SSUB 2"/>
    <property type="match status" value="1"/>
</dbReference>
<evidence type="ECO:0000259" key="5">
    <source>
        <dbReference type="PROSITE" id="PS50893"/>
    </source>
</evidence>
<evidence type="ECO:0000313" key="7">
    <source>
        <dbReference type="Proteomes" id="UP000630353"/>
    </source>
</evidence>
<reference evidence="6" key="1">
    <citation type="journal article" date="2014" name="Int. J. Syst. Evol. Microbiol.">
        <title>Complete genome sequence of Corynebacterium casei LMG S-19264T (=DSM 44701T), isolated from a smear-ripened cheese.</title>
        <authorList>
            <consortium name="US DOE Joint Genome Institute (JGI-PGF)"/>
            <person name="Walter F."/>
            <person name="Albersmeier A."/>
            <person name="Kalinowski J."/>
            <person name="Ruckert C."/>
        </authorList>
    </citation>
    <scope>NUCLEOTIDE SEQUENCE</scope>
    <source>
        <strain evidence="6">KCTC 42651</strain>
    </source>
</reference>
<comment type="caution">
    <text evidence="6">The sequence shown here is derived from an EMBL/GenBank/DDBJ whole genome shotgun (WGS) entry which is preliminary data.</text>
</comment>
<dbReference type="CDD" id="cd03293">
    <property type="entry name" value="ABC_NrtD_SsuB_transporters"/>
    <property type="match status" value="1"/>
</dbReference>
<dbReference type="Proteomes" id="UP000630353">
    <property type="component" value="Unassembled WGS sequence"/>
</dbReference>
<keyword evidence="4 6" id="KW-0067">ATP-binding</keyword>
<keyword evidence="7" id="KW-1185">Reference proteome</keyword>
<dbReference type="PANTHER" id="PTHR42788">
    <property type="entry name" value="TAURINE IMPORT ATP-BINDING PROTEIN-RELATED"/>
    <property type="match status" value="1"/>
</dbReference>
<feature type="domain" description="ABC transporter" evidence="5">
    <location>
        <begin position="4"/>
        <end position="231"/>
    </location>
</feature>